<dbReference type="EMBL" id="JAFHLR010000019">
    <property type="protein sequence ID" value="KAG5480825.1"/>
    <property type="molecule type" value="Genomic_DNA"/>
</dbReference>
<evidence type="ECO:0000313" key="8">
    <source>
        <dbReference type="EMBL" id="KAG5480825.1"/>
    </source>
</evidence>
<feature type="compositionally biased region" description="Low complexity" evidence="7">
    <location>
        <begin position="1"/>
        <end position="16"/>
    </location>
</feature>
<sequence length="291" mass="29693">MEFGYPDSSAPTAGTPASPPDHMGSPFRGQVGSPHSPASTEGNSASAAPLPVHVGAPQQSQPCSPPVTSGTGMSSASLPAATATLRAPWDDDNGWGTPSVTAHHPAGAAAPVSPSSQSENHAAPPVPVVALANPGSPAEPRPTPVAMSQPASDGFVASSPPESSPNSPPTPPEKPSAVDSAKVEALKKQIASRTAAMDAATKAKETNIIAAAQEYLKALEAKREQEVMAAKAGHKQEQQAGTKKIDDFKKSGAVWNAVGMLVDLQRPNQYSKGTEQMRSVLSALNATPVKQ</sequence>
<evidence type="ECO:0000256" key="6">
    <source>
        <dbReference type="RuleBase" id="RU363137"/>
    </source>
</evidence>
<protein>
    <recommendedName>
        <fullName evidence="6">Clathrin light chain</fullName>
    </recommendedName>
</protein>
<dbReference type="InterPro" id="IPR000996">
    <property type="entry name" value="Clathrin_L-chain"/>
</dbReference>
<dbReference type="AlphaFoldDB" id="A0A836HB00"/>
<dbReference type="Pfam" id="PF01086">
    <property type="entry name" value="Clathrin_lg_ch"/>
    <property type="match status" value="1"/>
</dbReference>
<dbReference type="GO" id="GO:0016192">
    <property type="term" value="P:vesicle-mediated transport"/>
    <property type="evidence" value="ECO:0007669"/>
    <property type="project" value="InterPro"/>
</dbReference>
<organism evidence="8 9">
    <name type="scientific">Leishmania orientalis</name>
    <dbReference type="NCBI Taxonomy" id="2249476"/>
    <lineage>
        <taxon>Eukaryota</taxon>
        <taxon>Discoba</taxon>
        <taxon>Euglenozoa</taxon>
        <taxon>Kinetoplastea</taxon>
        <taxon>Metakinetoplastina</taxon>
        <taxon>Trypanosomatida</taxon>
        <taxon>Trypanosomatidae</taxon>
        <taxon>Leishmaniinae</taxon>
        <taxon>Leishmania</taxon>
    </lineage>
</organism>
<gene>
    <name evidence="8" type="ORF">LSCM4_06393</name>
</gene>
<name>A0A836HB00_9TRYP</name>
<evidence type="ECO:0000256" key="1">
    <source>
        <dbReference type="ARBA" id="ARBA00004180"/>
    </source>
</evidence>
<feature type="compositionally biased region" description="Pro residues" evidence="7">
    <location>
        <begin position="162"/>
        <end position="174"/>
    </location>
</feature>
<evidence type="ECO:0000313" key="9">
    <source>
        <dbReference type="Proteomes" id="UP000674143"/>
    </source>
</evidence>
<dbReference type="GeneID" id="92362248"/>
<comment type="caution">
    <text evidence="8">The sequence shown here is derived from an EMBL/GenBank/DDBJ whole genome shotgun (WGS) entry which is preliminary data.</text>
</comment>
<keyword evidence="5 6" id="KW-0968">Cytoplasmic vesicle</keyword>
<reference evidence="9" key="1">
    <citation type="journal article" date="2021" name="Microbiol. Resour. Announc.">
        <title>LGAAP: Leishmaniinae Genome Assembly and Annotation Pipeline.</title>
        <authorList>
            <person name="Almutairi H."/>
            <person name="Urbaniak M.D."/>
            <person name="Bates M.D."/>
            <person name="Jariyapan N."/>
            <person name="Kwakye-Nuako G."/>
            <person name="Thomaz-Soccol V."/>
            <person name="Al-Salem W.S."/>
            <person name="Dillon R.J."/>
            <person name="Bates P.A."/>
            <person name="Gatherer D."/>
        </authorList>
    </citation>
    <scope>NUCLEOTIDE SEQUENCE [LARGE SCALE GENOMIC DNA]</scope>
</reference>
<comment type="function">
    <text evidence="6">Clathrin is the major protein of the polyhedral coat of coated pits and vesicles.</text>
</comment>
<feature type="compositionally biased region" description="Polar residues" evidence="7">
    <location>
        <begin position="36"/>
        <end position="46"/>
    </location>
</feature>
<evidence type="ECO:0000256" key="4">
    <source>
        <dbReference type="ARBA" id="ARBA00023176"/>
    </source>
</evidence>
<comment type="subcellular location">
    <subcellularLocation>
        <location evidence="1 6">Cytoplasmic vesicle membrane</location>
        <topology evidence="1 6">Peripheral membrane protein</topology>
        <orientation evidence="1 6">Cytoplasmic side</orientation>
    </subcellularLocation>
    <subcellularLocation>
        <location evidence="6">Membrane</location>
        <location evidence="6">Coated pit</location>
        <topology evidence="6">Peripheral membrane protein</topology>
        <orientation evidence="6">Cytoplasmic side</orientation>
    </subcellularLocation>
    <text evidence="6">Cytoplasmic face of coated pits and vesicles.</text>
</comment>
<accession>A0A836HB00</accession>
<dbReference type="GO" id="GO:0006886">
    <property type="term" value="P:intracellular protein transport"/>
    <property type="evidence" value="ECO:0007669"/>
    <property type="project" value="InterPro"/>
</dbReference>
<reference evidence="9" key="2">
    <citation type="journal article" date="2021" name="Sci. Data">
        <title>Chromosome-scale genome sequencing, assembly and annotation of six genomes from subfamily Leishmaniinae.</title>
        <authorList>
            <person name="Almutairi H."/>
            <person name="Urbaniak M.D."/>
            <person name="Bates M.D."/>
            <person name="Jariyapan N."/>
            <person name="Kwakye-Nuako G."/>
            <person name="Thomaz Soccol V."/>
            <person name="Al-Salem W.S."/>
            <person name="Dillon R.J."/>
            <person name="Bates P.A."/>
            <person name="Gatherer D."/>
        </authorList>
    </citation>
    <scope>NUCLEOTIDE SEQUENCE [LARGE SCALE GENOMIC DNA]</scope>
</reference>
<dbReference type="Proteomes" id="UP000674143">
    <property type="component" value="Unassembled WGS sequence"/>
</dbReference>
<dbReference type="SMR" id="A0A836HB00"/>
<feature type="compositionally biased region" description="Polar residues" evidence="7">
    <location>
        <begin position="57"/>
        <end position="74"/>
    </location>
</feature>
<evidence type="ECO:0000256" key="5">
    <source>
        <dbReference type="ARBA" id="ARBA00023329"/>
    </source>
</evidence>
<dbReference type="GO" id="GO:0030132">
    <property type="term" value="C:clathrin coat of coated pit"/>
    <property type="evidence" value="ECO:0007669"/>
    <property type="project" value="InterPro"/>
</dbReference>
<dbReference type="RefSeq" id="XP_067063826.1">
    <property type="nucleotide sequence ID" value="XM_067208314.1"/>
</dbReference>
<evidence type="ECO:0000256" key="7">
    <source>
        <dbReference type="SAM" id="MobiDB-lite"/>
    </source>
</evidence>
<keyword evidence="9" id="KW-1185">Reference proteome</keyword>
<feature type="compositionally biased region" description="Low complexity" evidence="7">
    <location>
        <begin position="75"/>
        <end position="87"/>
    </location>
</feature>
<keyword evidence="4 6" id="KW-0168">Coated pit</keyword>
<feature type="region of interest" description="Disordered" evidence="7">
    <location>
        <begin position="1"/>
        <end position="184"/>
    </location>
</feature>
<evidence type="ECO:0000256" key="2">
    <source>
        <dbReference type="ARBA" id="ARBA00005263"/>
    </source>
</evidence>
<evidence type="ECO:0000256" key="3">
    <source>
        <dbReference type="ARBA" id="ARBA00023136"/>
    </source>
</evidence>
<comment type="similarity">
    <text evidence="2 6">Belongs to the clathrin light chain family.</text>
</comment>
<feature type="compositionally biased region" description="Low complexity" evidence="7">
    <location>
        <begin position="99"/>
        <end position="118"/>
    </location>
</feature>
<dbReference type="GO" id="GO:0030130">
    <property type="term" value="C:clathrin coat of trans-Golgi network vesicle"/>
    <property type="evidence" value="ECO:0007669"/>
    <property type="project" value="InterPro"/>
</dbReference>
<dbReference type="KEGG" id="loi:92362248"/>
<dbReference type="GO" id="GO:0005198">
    <property type="term" value="F:structural molecule activity"/>
    <property type="evidence" value="ECO:0007669"/>
    <property type="project" value="InterPro"/>
</dbReference>
<proteinExistence type="inferred from homology"/>
<keyword evidence="3 6" id="KW-0472">Membrane</keyword>